<keyword evidence="3" id="KW-1185">Reference proteome</keyword>
<protein>
    <submittedName>
        <fullName evidence="2">Uncharacterized protein</fullName>
    </submittedName>
</protein>
<dbReference type="Proteomes" id="UP000198623">
    <property type="component" value="Unassembled WGS sequence"/>
</dbReference>
<sequence length="83" mass="9007">MHTDLTSLQEDARRLQAGIEAVAAEMSAYENNLGGIQACALKIQKCAKVLGNNRIAAVAAKDKRKIMAELEDAAIELVELLKR</sequence>
<dbReference type="EMBL" id="FOOU01000006">
    <property type="protein sequence ID" value="SFG39824.1"/>
    <property type="molecule type" value="Genomic_DNA"/>
</dbReference>
<evidence type="ECO:0000256" key="1">
    <source>
        <dbReference type="SAM" id="Coils"/>
    </source>
</evidence>
<evidence type="ECO:0000313" key="3">
    <source>
        <dbReference type="Proteomes" id="UP000198623"/>
    </source>
</evidence>
<dbReference type="STRING" id="1045558.SAMN05216175_106112"/>
<dbReference type="OrthoDB" id="6120322at2"/>
<name>A0A1I2RGM6_9GAMM</name>
<keyword evidence="1" id="KW-0175">Coiled coil</keyword>
<gene>
    <name evidence="2" type="ORF">SAMN05216175_106112</name>
</gene>
<accession>A0A1I2RGM6</accession>
<dbReference type="AlphaFoldDB" id="A0A1I2RGM6"/>
<feature type="coiled-coil region" evidence="1">
    <location>
        <begin position="5"/>
        <end position="32"/>
    </location>
</feature>
<organism evidence="2 3">
    <name type="scientific">Neptunomonas qingdaonensis</name>
    <dbReference type="NCBI Taxonomy" id="1045558"/>
    <lineage>
        <taxon>Bacteria</taxon>
        <taxon>Pseudomonadati</taxon>
        <taxon>Pseudomonadota</taxon>
        <taxon>Gammaproteobacteria</taxon>
        <taxon>Oceanospirillales</taxon>
        <taxon>Oceanospirillaceae</taxon>
        <taxon>Neptunomonas</taxon>
    </lineage>
</organism>
<dbReference type="RefSeq" id="WP_090727779.1">
    <property type="nucleotide sequence ID" value="NZ_FOOU01000006.1"/>
</dbReference>
<evidence type="ECO:0000313" key="2">
    <source>
        <dbReference type="EMBL" id="SFG39824.1"/>
    </source>
</evidence>
<proteinExistence type="predicted"/>
<reference evidence="3" key="1">
    <citation type="submission" date="2016-10" db="EMBL/GenBank/DDBJ databases">
        <authorList>
            <person name="Varghese N."/>
            <person name="Submissions S."/>
        </authorList>
    </citation>
    <scope>NUCLEOTIDE SEQUENCE [LARGE SCALE GENOMIC DNA]</scope>
    <source>
        <strain evidence="3">CGMCC 1.10971</strain>
    </source>
</reference>